<dbReference type="Gene3D" id="3.90.228.10">
    <property type="match status" value="1"/>
</dbReference>
<feature type="transmembrane region" description="Helical" evidence="9">
    <location>
        <begin position="198"/>
        <end position="217"/>
    </location>
</feature>
<evidence type="ECO:0000256" key="3">
    <source>
        <dbReference type="ARBA" id="ARBA00022448"/>
    </source>
</evidence>
<keyword evidence="6 9" id="KW-0472">Membrane</keyword>
<dbReference type="InterPro" id="IPR002048">
    <property type="entry name" value="EF_hand_dom"/>
</dbReference>
<reference evidence="13" key="1">
    <citation type="submission" date="2023-08" db="EMBL/GenBank/DDBJ databases">
        <authorList>
            <person name="Chen Y."/>
            <person name="Shah S."/>
            <person name="Dougan E. K."/>
            <person name="Thang M."/>
            <person name="Chan C."/>
        </authorList>
    </citation>
    <scope>NUCLEOTIDE SEQUENCE</scope>
</reference>
<dbReference type="CDD" id="cd00051">
    <property type="entry name" value="EFh"/>
    <property type="match status" value="1"/>
</dbReference>
<feature type="signal peptide" evidence="10">
    <location>
        <begin position="1"/>
        <end position="19"/>
    </location>
</feature>
<feature type="domain" description="PARP catalytic" evidence="12">
    <location>
        <begin position="949"/>
        <end position="1204"/>
    </location>
</feature>
<dbReference type="EC" id="2.4.2.-" evidence="7"/>
<feature type="chain" id="PRO_5041249737" description="Poly [ADP-ribose] polymerase" evidence="10">
    <location>
        <begin position="20"/>
        <end position="1407"/>
    </location>
</feature>
<feature type="transmembrane region" description="Helical" evidence="9">
    <location>
        <begin position="101"/>
        <end position="122"/>
    </location>
</feature>
<feature type="transmembrane region" description="Helical" evidence="9">
    <location>
        <begin position="489"/>
        <end position="519"/>
    </location>
</feature>
<keyword evidence="7" id="KW-0520">NAD</keyword>
<dbReference type="GO" id="GO:0005227">
    <property type="term" value="F:calcium-activated cation channel activity"/>
    <property type="evidence" value="ECO:0007669"/>
    <property type="project" value="InterPro"/>
</dbReference>
<keyword evidence="7" id="KW-0328">Glycosyltransferase</keyword>
<dbReference type="SUPFAM" id="SSF56399">
    <property type="entry name" value="ADP-ribosylation"/>
    <property type="match status" value="1"/>
</dbReference>
<keyword evidence="10" id="KW-0732">Signal</keyword>
<dbReference type="PANTHER" id="PTHR13018:SF5">
    <property type="entry name" value="RE44586P"/>
    <property type="match status" value="1"/>
</dbReference>
<feature type="region of interest" description="Disordered" evidence="8">
    <location>
        <begin position="1090"/>
        <end position="1124"/>
    </location>
</feature>
<dbReference type="Pfam" id="PF00644">
    <property type="entry name" value="PARP"/>
    <property type="match status" value="1"/>
</dbReference>
<evidence type="ECO:0000259" key="12">
    <source>
        <dbReference type="PROSITE" id="PS51059"/>
    </source>
</evidence>
<name>A0AA36J5P7_9DINO</name>
<dbReference type="GO" id="GO:0005509">
    <property type="term" value="F:calcium ion binding"/>
    <property type="evidence" value="ECO:0007669"/>
    <property type="project" value="InterPro"/>
</dbReference>
<dbReference type="SMART" id="SM00054">
    <property type="entry name" value="EFh"/>
    <property type="match status" value="3"/>
</dbReference>
<evidence type="ECO:0000259" key="11">
    <source>
        <dbReference type="PROSITE" id="PS50222"/>
    </source>
</evidence>
<feature type="transmembrane region" description="Helical" evidence="9">
    <location>
        <begin position="585"/>
        <end position="606"/>
    </location>
</feature>
<evidence type="ECO:0000256" key="5">
    <source>
        <dbReference type="ARBA" id="ARBA00022989"/>
    </source>
</evidence>
<evidence type="ECO:0000256" key="1">
    <source>
        <dbReference type="ARBA" id="ARBA00004141"/>
    </source>
</evidence>
<feature type="domain" description="EF-hand" evidence="11">
    <location>
        <begin position="1368"/>
        <end position="1403"/>
    </location>
</feature>
<feature type="domain" description="EF-hand" evidence="11">
    <location>
        <begin position="1264"/>
        <end position="1299"/>
    </location>
</feature>
<evidence type="ECO:0000313" key="14">
    <source>
        <dbReference type="Proteomes" id="UP001178507"/>
    </source>
</evidence>
<evidence type="ECO:0000256" key="4">
    <source>
        <dbReference type="ARBA" id="ARBA00022692"/>
    </source>
</evidence>
<comment type="subcellular location">
    <subcellularLocation>
        <location evidence="1">Membrane</location>
        <topology evidence="1">Multi-pass membrane protein</topology>
    </subcellularLocation>
</comment>
<dbReference type="Pfam" id="PF13833">
    <property type="entry name" value="EF-hand_8"/>
    <property type="match status" value="2"/>
</dbReference>
<feature type="transmembrane region" description="Helical" evidence="9">
    <location>
        <begin position="242"/>
        <end position="265"/>
    </location>
</feature>
<dbReference type="GO" id="GO:0003950">
    <property type="term" value="F:NAD+ poly-ADP-ribosyltransferase activity"/>
    <property type="evidence" value="ECO:0007669"/>
    <property type="project" value="UniProtKB-UniRule"/>
</dbReference>
<accession>A0AA36J5P7</accession>
<dbReference type="GO" id="GO:0005886">
    <property type="term" value="C:plasma membrane"/>
    <property type="evidence" value="ECO:0007669"/>
    <property type="project" value="TreeGrafter"/>
</dbReference>
<dbReference type="SUPFAM" id="SSF47473">
    <property type="entry name" value="EF-hand"/>
    <property type="match status" value="1"/>
</dbReference>
<dbReference type="InterPro" id="IPR011992">
    <property type="entry name" value="EF-hand-dom_pair"/>
</dbReference>
<feature type="transmembrane region" description="Helical" evidence="9">
    <location>
        <begin position="639"/>
        <end position="664"/>
    </location>
</feature>
<dbReference type="InterPro" id="IPR032880">
    <property type="entry name" value="CSC1/OSCA1-like_N"/>
</dbReference>
<feature type="region of interest" description="Disordered" evidence="8">
    <location>
        <begin position="802"/>
        <end position="822"/>
    </location>
</feature>
<keyword evidence="3" id="KW-0813">Transport</keyword>
<keyword evidence="5 9" id="KW-1133">Transmembrane helix</keyword>
<keyword evidence="14" id="KW-1185">Reference proteome</keyword>
<proteinExistence type="inferred from homology"/>
<gene>
    <name evidence="13" type="ORF">EVOR1521_LOCUS23503</name>
</gene>
<dbReference type="PROSITE" id="PS51059">
    <property type="entry name" value="PARP_CATALYTIC"/>
    <property type="match status" value="1"/>
</dbReference>
<dbReference type="InterPro" id="IPR003864">
    <property type="entry name" value="CSC1/OSCA1-like_7TM"/>
</dbReference>
<feature type="transmembrane region" description="Helical" evidence="9">
    <location>
        <begin position="717"/>
        <end position="735"/>
    </location>
</feature>
<evidence type="ECO:0000256" key="6">
    <source>
        <dbReference type="ARBA" id="ARBA00023136"/>
    </source>
</evidence>
<protein>
    <recommendedName>
        <fullName evidence="7">Poly [ADP-ribose] polymerase</fullName>
        <shortName evidence="7">PARP</shortName>
        <ecNumber evidence="7">2.4.2.-</ecNumber>
    </recommendedName>
</protein>
<dbReference type="EMBL" id="CAUJNA010003358">
    <property type="protein sequence ID" value="CAJ1400082.1"/>
    <property type="molecule type" value="Genomic_DNA"/>
</dbReference>
<dbReference type="Pfam" id="PF13967">
    <property type="entry name" value="RSN1_TM"/>
    <property type="match status" value="1"/>
</dbReference>
<dbReference type="Gene3D" id="1.10.238.10">
    <property type="entry name" value="EF-hand"/>
    <property type="match status" value="2"/>
</dbReference>
<feature type="transmembrane region" description="Helical" evidence="9">
    <location>
        <begin position="449"/>
        <end position="469"/>
    </location>
</feature>
<organism evidence="13 14">
    <name type="scientific">Effrenium voratum</name>
    <dbReference type="NCBI Taxonomy" id="2562239"/>
    <lineage>
        <taxon>Eukaryota</taxon>
        <taxon>Sar</taxon>
        <taxon>Alveolata</taxon>
        <taxon>Dinophyceae</taxon>
        <taxon>Suessiales</taxon>
        <taxon>Symbiodiniaceae</taxon>
        <taxon>Effrenium</taxon>
    </lineage>
</organism>
<feature type="compositionally biased region" description="Pro residues" evidence="8">
    <location>
        <begin position="1114"/>
        <end position="1124"/>
    </location>
</feature>
<feature type="transmembrane region" description="Helical" evidence="9">
    <location>
        <begin position="531"/>
        <end position="551"/>
    </location>
</feature>
<dbReference type="Pfam" id="PF14703">
    <property type="entry name" value="PHM7_cyt"/>
    <property type="match status" value="1"/>
</dbReference>
<evidence type="ECO:0000256" key="8">
    <source>
        <dbReference type="SAM" id="MobiDB-lite"/>
    </source>
</evidence>
<evidence type="ECO:0000256" key="10">
    <source>
        <dbReference type="SAM" id="SignalP"/>
    </source>
</evidence>
<evidence type="ECO:0000256" key="9">
    <source>
        <dbReference type="SAM" id="Phobius"/>
    </source>
</evidence>
<feature type="region of interest" description="Disordered" evidence="8">
    <location>
        <begin position="1006"/>
        <end position="1025"/>
    </location>
</feature>
<dbReference type="InterPro" id="IPR027815">
    <property type="entry name" value="CSC1/OSCA1-like_cyt"/>
</dbReference>
<keyword evidence="7" id="KW-0808">Transferase</keyword>
<evidence type="ECO:0000256" key="2">
    <source>
        <dbReference type="ARBA" id="ARBA00007779"/>
    </source>
</evidence>
<comment type="similarity">
    <text evidence="2">Belongs to the CSC1 (TC 1.A.17) family.</text>
</comment>
<dbReference type="PROSITE" id="PS50222">
    <property type="entry name" value="EF_HAND_2"/>
    <property type="match status" value="2"/>
</dbReference>
<evidence type="ECO:0000313" key="13">
    <source>
        <dbReference type="EMBL" id="CAJ1400082.1"/>
    </source>
</evidence>
<feature type="compositionally biased region" description="Basic and acidic residues" evidence="8">
    <location>
        <begin position="1006"/>
        <end position="1018"/>
    </location>
</feature>
<evidence type="ECO:0000256" key="7">
    <source>
        <dbReference type="RuleBase" id="RU362114"/>
    </source>
</evidence>
<sequence length="1407" mass="155886">MNGFKLLCCILTKAALCNAETCGQPDEQLRAASLLQRLPYPTQTAVRANIGAAARNASRAAKNATEAAAKEAAKAMEWKQDFVRLQSGGEATLQAPMTAQAISGMVMNLITCSACVILFGALRVRYAGVRGLAMPCVWLMRSLSDCSAQVYAGNVPSEVQPASNWVVSALHVDSDMVASSKGLDACMAIEYASFGFRLSAALGLPLVILLSPLHHWYGGKGLVETDFLASLSMSNIKPGHPWLYHLHGVVACGVVLLARAMIFGWQEEFMKRRNAWLRDLPWPRASTVLVEGIPDSFRCQERVQKFFNHFSPESVVHVSMVRHTDTLDSLMAARDAIGAKLDEARRQCGDGVRPVLDMSGTQLDAIDQFEVQLAAEDAYVEKERHRIRQASSVTGGVNTSSAFVTFRSRRDAEIAKAVQFSDDAGEWAIRDAPEASAIRWQDVSREHGALRSAIGCTIILLMYASFSPICLEISRAALAVDIGWLQPLWAALAPTLGLTIFLAMLPTVLLLVFATFFTLRAESFAQHRLQIWYYSFLFLFVLVMPVLGTNFRHFAQEVYRSPAEVFGLLADRIPLASQFFFNYEVLQWSVACMELLRLAVLVKFLLFRSIQSEAEALKKAEPEDQDFYGMGGRMARWNLNLVIGCIFCSVAPLVTLAVVAKFAVQRVAYGYLLVFAETRKPDLGGEFWCESMTQLLYGIVLYAVTMCGILTRESSSCVPSIIAAFSLALAVATLVQFKSRFRWQTLAFAEAELGFLWAWKRKAMRPAGACALLAPEPGLCLPVGQAGVQTAYSSRAEKMKQIRDQRQPDGINEKTPPGLVAAGRPPRGQVCRILWWQAWAAVVQSQLTALQVLKVPEVLENSPRRGRKSQDRRLLQAMALSPTSLKDTEAVPHMALAFQDARGSEVLKLAAAGSVQKLGSASASKFRQIGTGGLGGRKASAVVAFQPQPPQVVKAMQSLLDGTYRKVYTRDRRGAPIPDRFTVKEVHRVLNDQVWREYATKRDEIQKARGGDKPELPDGSHTVNHLKQSGTLSALPVLDSGTNEHWLFHGTTAEAAKGIAENDFRLDMSGSNAGTLYGKGIYLAENATKSDEYGEGPKGPASTGEEAEMGFEAPKPPPGPPPPLVRESYILVCRSALGRVHYNDEQRPDPDRLQKSCLSGEFDSVLGDRLKLNKTFREIIVFNDDHVYPEYIVKYERVFFHERFAAVYKAMLDRSLAGRFSGPTKEEAEVLQSMWQVYAMPNKGKISKSQLLDLLLAIYQPPENDDDDLDATFKEWDRKGNGKIDWDDFIAEVTQRVRDKISCSGPERFAEIYRNMLDQSRAGHFNGPSVGDKAVLRMVWYQYCQNQRTIDKEQLLVLLKAINQPPANEHEDLVSTFKEIDTKGDGVIDFEEFVEEITQRVKDGIAC</sequence>
<dbReference type="InterPro" id="IPR012317">
    <property type="entry name" value="Poly(ADP-ribose)pol_cat_dom"/>
</dbReference>
<comment type="caution">
    <text evidence="13">The sequence shown here is derived from an EMBL/GenBank/DDBJ whole genome shotgun (WGS) entry which is preliminary data.</text>
</comment>
<keyword evidence="4 9" id="KW-0812">Transmembrane</keyword>
<dbReference type="PANTHER" id="PTHR13018">
    <property type="entry name" value="PROBABLE MEMBRANE PROTEIN DUF221-RELATED"/>
    <property type="match status" value="1"/>
</dbReference>
<feature type="transmembrane region" description="Helical" evidence="9">
    <location>
        <begin position="691"/>
        <end position="710"/>
    </location>
</feature>
<dbReference type="Proteomes" id="UP001178507">
    <property type="component" value="Unassembled WGS sequence"/>
</dbReference>
<dbReference type="InterPro" id="IPR045122">
    <property type="entry name" value="Csc1-like"/>
</dbReference>
<dbReference type="Pfam" id="PF02714">
    <property type="entry name" value="RSN1_7TM"/>
    <property type="match status" value="1"/>
</dbReference>